<gene>
    <name evidence="2" type="ORF">SAMN05444170_5396</name>
</gene>
<keyword evidence="3" id="KW-1185">Reference proteome</keyword>
<dbReference type="EMBL" id="LT670849">
    <property type="protein sequence ID" value="SHN83088.1"/>
    <property type="molecule type" value="Genomic_DNA"/>
</dbReference>
<accession>A0A1M7UJG6</accession>
<dbReference type="Proteomes" id="UP000184096">
    <property type="component" value="Chromosome I"/>
</dbReference>
<organism evidence="2 3">
    <name type="scientific">Bradyrhizobium erythrophlei</name>
    <dbReference type="NCBI Taxonomy" id="1437360"/>
    <lineage>
        <taxon>Bacteria</taxon>
        <taxon>Pseudomonadati</taxon>
        <taxon>Pseudomonadota</taxon>
        <taxon>Alphaproteobacteria</taxon>
        <taxon>Hyphomicrobiales</taxon>
        <taxon>Nitrobacteraceae</taxon>
        <taxon>Bradyrhizobium</taxon>
    </lineage>
</organism>
<evidence type="ECO:0000313" key="2">
    <source>
        <dbReference type="EMBL" id="SHN83088.1"/>
    </source>
</evidence>
<name>A0A1M7UJG6_9BRAD</name>
<evidence type="ECO:0000256" key="1">
    <source>
        <dbReference type="SAM" id="MobiDB-lite"/>
    </source>
</evidence>
<reference evidence="3" key="1">
    <citation type="submission" date="2016-11" db="EMBL/GenBank/DDBJ databases">
        <authorList>
            <person name="Varghese N."/>
            <person name="Submissions S."/>
        </authorList>
    </citation>
    <scope>NUCLEOTIDE SEQUENCE [LARGE SCALE GENOMIC DNA]</scope>
    <source>
        <strain evidence="3">GAS401</strain>
    </source>
</reference>
<sequence length="57" mass="6170">MKRPNFSDSRRQPVPASSREAMGGKEGNERDGVAENAQRVPIPMMLIIGALMGGSRD</sequence>
<evidence type="ECO:0000313" key="3">
    <source>
        <dbReference type="Proteomes" id="UP000184096"/>
    </source>
</evidence>
<proteinExistence type="predicted"/>
<protein>
    <submittedName>
        <fullName evidence="2">Uncharacterized protein</fullName>
    </submittedName>
</protein>
<feature type="compositionally biased region" description="Basic and acidic residues" evidence="1">
    <location>
        <begin position="22"/>
        <end position="33"/>
    </location>
</feature>
<dbReference type="RefSeq" id="WP_156898733.1">
    <property type="nucleotide sequence ID" value="NZ_LT670849.1"/>
</dbReference>
<feature type="region of interest" description="Disordered" evidence="1">
    <location>
        <begin position="1"/>
        <end position="40"/>
    </location>
</feature>
<dbReference type="AlphaFoldDB" id="A0A1M7UJG6"/>